<dbReference type="Pfam" id="PF00361">
    <property type="entry name" value="Proton_antipo_M"/>
    <property type="match status" value="1"/>
</dbReference>
<feature type="transmembrane region" description="Helical" evidence="8">
    <location>
        <begin position="399"/>
        <end position="419"/>
    </location>
</feature>
<evidence type="ECO:0000256" key="4">
    <source>
        <dbReference type="ARBA" id="ARBA00022692"/>
    </source>
</evidence>
<feature type="domain" description="NADH:quinone oxidoreductase/Mrp antiporter transmembrane" evidence="9">
    <location>
        <begin position="116"/>
        <end position="405"/>
    </location>
</feature>
<evidence type="ECO:0000256" key="1">
    <source>
        <dbReference type="ARBA" id="ARBA00004651"/>
    </source>
</evidence>
<comment type="similarity">
    <text evidence="2">Belongs to the CPA3 antiporters (TC 2.A.63) subunit D family.</text>
</comment>
<dbReference type="EMBL" id="FNBS01000013">
    <property type="protein sequence ID" value="SDF46076.1"/>
    <property type="molecule type" value="Genomic_DNA"/>
</dbReference>
<dbReference type="RefSeq" id="WP_074592261.1">
    <property type="nucleotide sequence ID" value="NZ_FNBS01000013.1"/>
</dbReference>
<organism evidence="10 11">
    <name type="scientific">Thermoanaerobacter thermohydrosulfuricus</name>
    <name type="common">Clostridium thermohydrosulfuricum</name>
    <dbReference type="NCBI Taxonomy" id="1516"/>
    <lineage>
        <taxon>Bacteria</taxon>
        <taxon>Bacillati</taxon>
        <taxon>Bacillota</taxon>
        <taxon>Clostridia</taxon>
        <taxon>Thermoanaerobacterales</taxon>
        <taxon>Thermoanaerobacteraceae</taxon>
        <taxon>Thermoanaerobacter</taxon>
    </lineage>
</organism>
<dbReference type="PANTHER" id="PTHR42703">
    <property type="entry name" value="NADH DEHYDROGENASE"/>
    <property type="match status" value="1"/>
</dbReference>
<dbReference type="InterPro" id="IPR001750">
    <property type="entry name" value="ND/Mrp_TM"/>
</dbReference>
<sequence length="487" mass="53406">MNSIVFLVVIPIIAAFLSLFLGKVNKLIAYIVTIFNLSFSIVVLVSGKIPFNVAIGGWRAPYGINFVVTDITIFFLLLINVAAVLSLTTIKEHMEYQFYAFYFILLAATNGMVLTGDIFNFYLFTELTTFAIGGLVAYKRDRLATGASLKYLILSSTASTFSLAAIGLIYKTLGTLNFADIASKISNLNKASLSLILILFISSMLVELKIFPFNIWVVKAYDASIPAVNLFLHGMVSTAGVYGAIRILLMVFSKNSIMLSQSSNIANILILLAFITVIISEIGALTEKNLIKVLAFSSMAQLGIFLFGISLGNYEALKGAFYIVISNYFAKFVMFIVAKNYSVIAGSRNYEDMKGLGRKYPGLAIAFTISALSLMGMPFFAGFLGKLSIVGNALLMDKIAIIGVIIILISSVIEGVYYLRISHTFFSDGNIQDTKLSRINCVLPIILAAVILIIGIYPNSIENIIWTMINEIQNTPEKYIQVILPLK</sequence>
<feature type="transmembrane region" description="Helical" evidence="8">
    <location>
        <begin position="293"/>
        <end position="314"/>
    </location>
</feature>
<evidence type="ECO:0000259" key="9">
    <source>
        <dbReference type="Pfam" id="PF00361"/>
    </source>
</evidence>
<dbReference type="PANTHER" id="PTHR42703:SF1">
    <property type="entry name" value="NA(+)_H(+) ANTIPORTER SUBUNIT D1"/>
    <property type="match status" value="1"/>
</dbReference>
<feature type="transmembrane region" description="Helical" evidence="8">
    <location>
        <begin position="265"/>
        <end position="286"/>
    </location>
</feature>
<evidence type="ECO:0000256" key="5">
    <source>
        <dbReference type="ARBA" id="ARBA00022989"/>
    </source>
</evidence>
<evidence type="ECO:0000256" key="3">
    <source>
        <dbReference type="ARBA" id="ARBA00022475"/>
    </source>
</evidence>
<name>A0A1G7L9L8_THETY</name>
<feature type="transmembrane region" description="Helical" evidence="8">
    <location>
        <begin position="230"/>
        <end position="253"/>
    </location>
</feature>
<evidence type="ECO:0000313" key="11">
    <source>
        <dbReference type="Proteomes" id="UP000183404"/>
    </source>
</evidence>
<feature type="transmembrane region" description="Helical" evidence="8">
    <location>
        <begin position="320"/>
        <end position="341"/>
    </location>
</feature>
<feature type="transmembrane region" description="Helical" evidence="8">
    <location>
        <begin position="27"/>
        <end position="46"/>
    </location>
</feature>
<comment type="subcellular location">
    <subcellularLocation>
        <location evidence="1">Cell membrane</location>
        <topology evidence="1">Multi-pass membrane protein</topology>
    </subcellularLocation>
    <subcellularLocation>
        <location evidence="7">Membrane</location>
        <topology evidence="7">Multi-pass membrane protein</topology>
    </subcellularLocation>
</comment>
<keyword evidence="6 8" id="KW-0472">Membrane</keyword>
<keyword evidence="3" id="KW-1003">Cell membrane</keyword>
<evidence type="ECO:0000256" key="6">
    <source>
        <dbReference type="ARBA" id="ARBA00023136"/>
    </source>
</evidence>
<evidence type="ECO:0000256" key="7">
    <source>
        <dbReference type="RuleBase" id="RU000320"/>
    </source>
</evidence>
<dbReference type="GO" id="GO:0005886">
    <property type="term" value="C:plasma membrane"/>
    <property type="evidence" value="ECO:0007669"/>
    <property type="project" value="UniProtKB-SubCell"/>
</dbReference>
<dbReference type="Proteomes" id="UP000183404">
    <property type="component" value="Unassembled WGS sequence"/>
</dbReference>
<keyword evidence="4 7" id="KW-0812">Transmembrane</keyword>
<feature type="transmembrane region" description="Helical" evidence="8">
    <location>
        <begin position="439"/>
        <end position="458"/>
    </location>
</feature>
<feature type="transmembrane region" description="Helical" evidence="8">
    <location>
        <begin position="151"/>
        <end position="173"/>
    </location>
</feature>
<gene>
    <name evidence="10" type="ORF">SAMN04244560_00778</name>
</gene>
<evidence type="ECO:0000256" key="2">
    <source>
        <dbReference type="ARBA" id="ARBA00005346"/>
    </source>
</evidence>
<feature type="transmembrane region" description="Helical" evidence="8">
    <location>
        <begin position="6"/>
        <end position="22"/>
    </location>
</feature>
<feature type="transmembrane region" description="Helical" evidence="8">
    <location>
        <begin position="362"/>
        <end position="384"/>
    </location>
</feature>
<proteinExistence type="inferred from homology"/>
<evidence type="ECO:0000313" key="10">
    <source>
        <dbReference type="EMBL" id="SDF46076.1"/>
    </source>
</evidence>
<feature type="transmembrane region" description="Helical" evidence="8">
    <location>
        <begin position="121"/>
        <end position="139"/>
    </location>
</feature>
<dbReference type="AlphaFoldDB" id="A0A1G7L9L8"/>
<reference evidence="10 11" key="1">
    <citation type="submission" date="2016-10" db="EMBL/GenBank/DDBJ databases">
        <authorList>
            <person name="de Groot N.N."/>
        </authorList>
    </citation>
    <scope>NUCLEOTIDE SEQUENCE [LARGE SCALE GENOMIC DNA]</scope>
    <source>
        <strain evidence="10 11">DSM 569</strain>
    </source>
</reference>
<feature type="transmembrane region" description="Helical" evidence="8">
    <location>
        <begin position="193"/>
        <end position="218"/>
    </location>
</feature>
<protein>
    <submittedName>
        <fullName evidence="10">Multicomponent Na+:H+ antiporter subunit D</fullName>
    </submittedName>
</protein>
<accession>A0A1G7L9L8</accession>
<keyword evidence="5 8" id="KW-1133">Transmembrane helix</keyword>
<feature type="transmembrane region" description="Helical" evidence="8">
    <location>
        <begin position="66"/>
        <end position="87"/>
    </location>
</feature>
<evidence type="ECO:0000256" key="8">
    <source>
        <dbReference type="SAM" id="Phobius"/>
    </source>
</evidence>
<dbReference type="InterPro" id="IPR050586">
    <property type="entry name" value="CPA3_Na-H_Antiporter_D"/>
</dbReference>
<feature type="transmembrane region" description="Helical" evidence="8">
    <location>
        <begin position="99"/>
        <end position="115"/>
    </location>
</feature>